<dbReference type="Proteomes" id="UP001200313">
    <property type="component" value="Unassembled WGS sequence"/>
</dbReference>
<sequence length="113" mass="12820">MLNKEEKALLQKILAECPKPGVQYGIPVDDMDPDALERLVHLGLVVKKGFQPTTCCVTEKGRQYFRDQREETDARRRRNLSRGLWFVLGAAVTKTLDLCLPALLDVIQQRLLG</sequence>
<keyword evidence="2" id="KW-1185">Reference proteome</keyword>
<name>A0ABS9MDT2_9FIRM</name>
<gene>
    <name evidence="1" type="ORF">L0P79_18245</name>
</gene>
<evidence type="ECO:0000313" key="1">
    <source>
        <dbReference type="EMBL" id="MCG4528980.1"/>
    </source>
</evidence>
<reference evidence="1 2" key="1">
    <citation type="submission" date="2022-01" db="EMBL/GenBank/DDBJ databases">
        <title>Collection of gut derived symbiotic bacterial strains cultured from healthy donors.</title>
        <authorList>
            <person name="Lin H."/>
            <person name="Kohout C."/>
            <person name="Waligurski E."/>
            <person name="Pamer E.G."/>
        </authorList>
    </citation>
    <scope>NUCLEOTIDE SEQUENCE [LARGE SCALE GENOMIC DNA]</scope>
    <source>
        <strain evidence="1 2">DFI.3.7</strain>
    </source>
</reference>
<evidence type="ECO:0000313" key="2">
    <source>
        <dbReference type="Proteomes" id="UP001200313"/>
    </source>
</evidence>
<dbReference type="RefSeq" id="WP_178625668.1">
    <property type="nucleotide sequence ID" value="NZ_JAKNJB010000053.1"/>
</dbReference>
<accession>A0ABS9MDT2</accession>
<proteinExistence type="predicted"/>
<protein>
    <recommendedName>
        <fullName evidence="3">DUF2513 domain-containing protein</fullName>
    </recommendedName>
</protein>
<organism evidence="1 2">
    <name type="scientific">Intestinimonas massiliensis</name>
    <name type="common">ex Afouda et al. 2020</name>
    <dbReference type="NCBI Taxonomy" id="1673721"/>
    <lineage>
        <taxon>Bacteria</taxon>
        <taxon>Bacillati</taxon>
        <taxon>Bacillota</taxon>
        <taxon>Clostridia</taxon>
        <taxon>Eubacteriales</taxon>
        <taxon>Intestinimonas</taxon>
    </lineage>
</organism>
<evidence type="ECO:0008006" key="3">
    <source>
        <dbReference type="Google" id="ProtNLM"/>
    </source>
</evidence>
<dbReference type="EMBL" id="JAKNJB010000053">
    <property type="protein sequence ID" value="MCG4528980.1"/>
    <property type="molecule type" value="Genomic_DNA"/>
</dbReference>
<comment type="caution">
    <text evidence="1">The sequence shown here is derived from an EMBL/GenBank/DDBJ whole genome shotgun (WGS) entry which is preliminary data.</text>
</comment>